<gene>
    <name evidence="5" type="ORF">CTI12_AA055520</name>
</gene>
<dbReference type="InterPro" id="IPR018202">
    <property type="entry name" value="Ser_caboxypep_ser_AS"/>
</dbReference>
<proteinExistence type="inferred from homology"/>
<dbReference type="PROSITE" id="PS00131">
    <property type="entry name" value="CARBOXYPEPT_SER_SER"/>
    <property type="match status" value="1"/>
</dbReference>
<keyword evidence="3" id="KW-0964">Secreted</keyword>
<dbReference type="Proteomes" id="UP000245207">
    <property type="component" value="Unassembled WGS sequence"/>
</dbReference>
<keyword evidence="6" id="KW-1185">Reference proteome</keyword>
<comment type="subcellular location">
    <subcellularLocation>
        <location evidence="1">Secreted</location>
    </subcellularLocation>
</comment>
<accession>A0A2U1QA24</accession>
<dbReference type="EMBL" id="PKPP01000282">
    <property type="protein sequence ID" value="PWA94858.1"/>
    <property type="molecule type" value="Genomic_DNA"/>
</dbReference>
<keyword evidence="5" id="KW-0378">Hydrolase</keyword>
<dbReference type="Gene3D" id="3.40.50.1820">
    <property type="entry name" value="alpha/beta hydrolase"/>
    <property type="match status" value="1"/>
</dbReference>
<dbReference type="AlphaFoldDB" id="A0A2U1QA24"/>
<evidence type="ECO:0000313" key="5">
    <source>
        <dbReference type="EMBL" id="PWA94858.1"/>
    </source>
</evidence>
<dbReference type="STRING" id="35608.A0A2U1QA24"/>
<keyword evidence="4" id="KW-0472">Membrane</keyword>
<evidence type="ECO:0000256" key="4">
    <source>
        <dbReference type="SAM" id="Phobius"/>
    </source>
</evidence>
<evidence type="ECO:0000256" key="1">
    <source>
        <dbReference type="ARBA" id="ARBA00004613"/>
    </source>
</evidence>
<comment type="caution">
    <text evidence="5">The sequence shown here is derived from an EMBL/GenBank/DDBJ whole genome shotgun (WGS) entry which is preliminary data.</text>
</comment>
<feature type="transmembrane region" description="Helical" evidence="4">
    <location>
        <begin position="142"/>
        <end position="165"/>
    </location>
</feature>
<keyword evidence="4" id="KW-1133">Transmembrane helix</keyword>
<evidence type="ECO:0000256" key="3">
    <source>
        <dbReference type="ARBA" id="ARBA00022525"/>
    </source>
</evidence>
<dbReference type="Pfam" id="PF00450">
    <property type="entry name" value="Peptidase_S10"/>
    <property type="match status" value="1"/>
</dbReference>
<keyword evidence="4" id="KW-0812">Transmembrane</keyword>
<organism evidence="5 6">
    <name type="scientific">Artemisia annua</name>
    <name type="common">Sweet wormwood</name>
    <dbReference type="NCBI Taxonomy" id="35608"/>
    <lineage>
        <taxon>Eukaryota</taxon>
        <taxon>Viridiplantae</taxon>
        <taxon>Streptophyta</taxon>
        <taxon>Embryophyta</taxon>
        <taxon>Tracheophyta</taxon>
        <taxon>Spermatophyta</taxon>
        <taxon>Magnoliopsida</taxon>
        <taxon>eudicotyledons</taxon>
        <taxon>Gunneridae</taxon>
        <taxon>Pentapetalae</taxon>
        <taxon>asterids</taxon>
        <taxon>campanulids</taxon>
        <taxon>Asterales</taxon>
        <taxon>Asteraceae</taxon>
        <taxon>Asteroideae</taxon>
        <taxon>Anthemideae</taxon>
        <taxon>Artemisiinae</taxon>
        <taxon>Artemisia</taxon>
    </lineage>
</organism>
<dbReference type="GO" id="GO:0006508">
    <property type="term" value="P:proteolysis"/>
    <property type="evidence" value="ECO:0007669"/>
    <property type="project" value="InterPro"/>
</dbReference>
<protein>
    <submittedName>
        <fullName evidence="5">Peptidase S10, serine carboxypeptidase, Alpha/Beta hydrolase fold protein</fullName>
    </submittedName>
</protein>
<reference evidence="5 6" key="1">
    <citation type="journal article" date="2018" name="Mol. Plant">
        <title>The genome of Artemisia annua provides insight into the evolution of Asteraceae family and artemisinin biosynthesis.</title>
        <authorList>
            <person name="Shen Q."/>
            <person name="Zhang L."/>
            <person name="Liao Z."/>
            <person name="Wang S."/>
            <person name="Yan T."/>
            <person name="Shi P."/>
            <person name="Liu M."/>
            <person name="Fu X."/>
            <person name="Pan Q."/>
            <person name="Wang Y."/>
            <person name="Lv Z."/>
            <person name="Lu X."/>
            <person name="Zhang F."/>
            <person name="Jiang W."/>
            <person name="Ma Y."/>
            <person name="Chen M."/>
            <person name="Hao X."/>
            <person name="Li L."/>
            <person name="Tang Y."/>
            <person name="Lv G."/>
            <person name="Zhou Y."/>
            <person name="Sun X."/>
            <person name="Brodelius P.E."/>
            <person name="Rose J.K.C."/>
            <person name="Tang K."/>
        </authorList>
    </citation>
    <scope>NUCLEOTIDE SEQUENCE [LARGE SCALE GENOMIC DNA]</scope>
    <source>
        <strain evidence="6">cv. Huhao1</strain>
        <tissue evidence="5">Leaf</tissue>
    </source>
</reference>
<sequence>MFRFQSLSKLWQANSGNKELGHFWKYLATDLGSKPSTVTHSPEGSGLFHILYVEFMEMNKNMRMTMRDDVNPKSHLFFLQTCWPAQIRMTKLVDDAIEEINVYLILHLILICQRLLLSQVSIKEKERVVVVYMGTKVLRWQVLLLLLILATVTTIYLHVCFVACFRDIFCHSLLFNLPVGSVQAFDKIIYLIGTAGDNLAFLTKWFEKYPEHKDSDFYITSESYAGNLTVSFTEIVRAQVILQTNICMCSR</sequence>
<evidence type="ECO:0000313" key="6">
    <source>
        <dbReference type="Proteomes" id="UP000245207"/>
    </source>
</evidence>
<dbReference type="InterPro" id="IPR029058">
    <property type="entry name" value="AB_hydrolase_fold"/>
</dbReference>
<keyword evidence="5" id="KW-0121">Carboxypeptidase</keyword>
<dbReference type="SUPFAM" id="SSF53474">
    <property type="entry name" value="alpha/beta-Hydrolases"/>
    <property type="match status" value="1"/>
</dbReference>
<evidence type="ECO:0000256" key="2">
    <source>
        <dbReference type="ARBA" id="ARBA00009431"/>
    </source>
</evidence>
<dbReference type="PRINTS" id="PR00724">
    <property type="entry name" value="CRBOXYPTASEC"/>
</dbReference>
<dbReference type="GO" id="GO:0004185">
    <property type="term" value="F:serine-type carboxypeptidase activity"/>
    <property type="evidence" value="ECO:0007669"/>
    <property type="project" value="InterPro"/>
</dbReference>
<dbReference type="GO" id="GO:0005576">
    <property type="term" value="C:extracellular region"/>
    <property type="evidence" value="ECO:0007669"/>
    <property type="project" value="UniProtKB-SubCell"/>
</dbReference>
<comment type="similarity">
    <text evidence="2">Belongs to the peptidase S10 family.</text>
</comment>
<name>A0A2U1QA24_ARTAN</name>
<keyword evidence="5" id="KW-0645">Protease</keyword>
<dbReference type="InterPro" id="IPR001563">
    <property type="entry name" value="Peptidase_S10"/>
</dbReference>